<keyword evidence="2" id="KW-1185">Reference proteome</keyword>
<name>A0A399FYV5_9ACTN</name>
<dbReference type="AlphaFoldDB" id="A0A399FYV5"/>
<proteinExistence type="predicted"/>
<organism evidence="1 2">
    <name type="scientific">Thermobifida halotolerans</name>
    <dbReference type="NCBI Taxonomy" id="483545"/>
    <lineage>
        <taxon>Bacteria</taxon>
        <taxon>Bacillati</taxon>
        <taxon>Actinomycetota</taxon>
        <taxon>Actinomycetes</taxon>
        <taxon>Streptosporangiales</taxon>
        <taxon>Nocardiopsidaceae</taxon>
        <taxon>Thermobifida</taxon>
    </lineage>
</organism>
<dbReference type="EMBL" id="CP063196">
    <property type="protein sequence ID" value="UOE21087.1"/>
    <property type="molecule type" value="Genomic_DNA"/>
</dbReference>
<accession>A0A399FYV5</accession>
<dbReference type="Proteomes" id="UP000265719">
    <property type="component" value="Chromosome"/>
</dbReference>
<reference evidence="1" key="1">
    <citation type="submission" date="2020-10" db="EMBL/GenBank/DDBJ databases">
        <title>De novo genome project of the cellulose decomposer Thermobifida halotolerans type strain.</title>
        <authorList>
            <person name="Nagy I."/>
            <person name="Horvath B."/>
            <person name="Kukolya J."/>
            <person name="Nagy I."/>
            <person name="Orsini M."/>
        </authorList>
    </citation>
    <scope>NUCLEOTIDE SEQUENCE</scope>
    <source>
        <strain evidence="1">DSM 44931</strain>
    </source>
</reference>
<protein>
    <submittedName>
        <fullName evidence="1">Uncharacterized protein</fullName>
    </submittedName>
</protein>
<sequence length="296" mass="32828">MRQLSLVVTCTDRKMARPAPELLARNLPEGNVDHRVAIWDKRLGEVPRSFSLAQLYQGEHWVQVRVLVETAVSAGLSPQLWVASAGLGLQSVSNTAPPYAATFGARHADSVASTRTERTRWWGRLQEARGATTLSELADQGPALLVLSEPYAAAMHDELRAAGQRGDDVLLIGGERDIPGIHRVPANGALRGALGGTLTSLNVRMAASWLKHWRTGRPLVSAETAASWKRWAAAAEHHERYQRTPMTDEEIREFIRTESARNPGYSRTRLHRLLRESGRACEQKRFALLYAATMEE</sequence>
<evidence type="ECO:0000313" key="2">
    <source>
        <dbReference type="Proteomes" id="UP000265719"/>
    </source>
</evidence>
<evidence type="ECO:0000313" key="1">
    <source>
        <dbReference type="EMBL" id="UOE21087.1"/>
    </source>
</evidence>
<gene>
    <name evidence="1" type="ORF">NI17_008055</name>
</gene>
<dbReference type="KEGG" id="thao:NI17_008055"/>
<dbReference type="OrthoDB" id="3458614at2"/>